<dbReference type="GO" id="GO:0006974">
    <property type="term" value="P:DNA damage response"/>
    <property type="evidence" value="ECO:0007669"/>
    <property type="project" value="TreeGrafter"/>
</dbReference>
<dbReference type="EMBL" id="CP011853">
    <property type="protein sequence ID" value="ALG86949.1"/>
    <property type="molecule type" value="Genomic_DNA"/>
</dbReference>
<dbReference type="KEGG" id="goq:ACH46_15435"/>
<evidence type="ECO:0000313" key="2">
    <source>
        <dbReference type="EMBL" id="ALG86949.1"/>
    </source>
</evidence>
<keyword evidence="3" id="KW-1185">Reference proteome</keyword>
<dbReference type="Gene3D" id="3.30.110.170">
    <property type="entry name" value="Protein of unknown function (DUF541), domain 1"/>
    <property type="match status" value="1"/>
</dbReference>
<dbReference type="STRING" id="1136941.ACH46_15435"/>
<dbReference type="AlphaFoldDB" id="A0A0N9N7M4"/>
<evidence type="ECO:0000256" key="1">
    <source>
        <dbReference type="SAM" id="MobiDB-lite"/>
    </source>
</evidence>
<evidence type="ECO:0008006" key="4">
    <source>
        <dbReference type="Google" id="ProtNLM"/>
    </source>
</evidence>
<dbReference type="PANTHER" id="PTHR34387">
    <property type="entry name" value="SLR1258 PROTEIN"/>
    <property type="match status" value="1"/>
</dbReference>
<dbReference type="Proteomes" id="UP000063789">
    <property type="component" value="Chromosome"/>
</dbReference>
<name>A0A0N9N7M4_9ACTN</name>
<dbReference type="PANTHER" id="PTHR34387:SF1">
    <property type="entry name" value="PERIPLASMIC IMMUNOGENIC PROTEIN"/>
    <property type="match status" value="1"/>
</dbReference>
<reference evidence="3" key="1">
    <citation type="submission" date="2015-06" db="EMBL/GenBank/DDBJ databases">
        <title>Complete genome sequence and metabolic analysis of phthalate degradation pathway in Gordonia sp. QH-11.</title>
        <authorList>
            <person name="Jin D."/>
            <person name="Kong X."/>
            <person name="Bai Z."/>
        </authorList>
    </citation>
    <scope>NUCLEOTIDE SEQUENCE [LARGE SCALE GENOMIC DNA]</scope>
    <source>
        <strain evidence="3">QH-11</strain>
    </source>
</reference>
<proteinExistence type="predicted"/>
<protein>
    <recommendedName>
        <fullName evidence="4">DUF541 domain-containing protein</fullName>
    </recommendedName>
</protein>
<dbReference type="PATRIC" id="fig|1136941.3.peg.3151"/>
<dbReference type="InterPro" id="IPR052022">
    <property type="entry name" value="26kDa_periplasmic_antigen"/>
</dbReference>
<gene>
    <name evidence="2" type="ORF">ACH46_15435</name>
</gene>
<evidence type="ECO:0000313" key="3">
    <source>
        <dbReference type="Proteomes" id="UP000063789"/>
    </source>
</evidence>
<sequence length="218" mass="22085">MVHRPDRQGCGGEPVSPDRTVAVTGSGQASAVPDVMRLQIGVAVVEPNVSTAMERAGASMRAVIDALLAAGVSRPDLATAQLAVHPQYRTGDDPGISGYEVSNMLTAIVRDLDSAGDALAAAAQAGGDDLRVHGVSLTVDDPTAPLAAARDAAFADARRRAEQFAGLAGVRLGPVLSIREGAAGPGPAPRMAAFAASMPVEAGEQQVSAAVDVVFELI</sequence>
<feature type="region of interest" description="Disordered" evidence="1">
    <location>
        <begin position="1"/>
        <end position="28"/>
    </location>
</feature>
<organism evidence="2 3">
    <name type="scientific">Gordonia phthalatica</name>
    <dbReference type="NCBI Taxonomy" id="1136941"/>
    <lineage>
        <taxon>Bacteria</taxon>
        <taxon>Bacillati</taxon>
        <taxon>Actinomycetota</taxon>
        <taxon>Actinomycetes</taxon>
        <taxon>Mycobacteriales</taxon>
        <taxon>Gordoniaceae</taxon>
        <taxon>Gordonia</taxon>
    </lineage>
</organism>
<accession>A0A0N9N7M4</accession>
<reference evidence="2 3" key="2">
    <citation type="journal article" date="2017" name="Int. J. Syst. Evol. Microbiol.">
        <title>Gordonia phthalatica sp. nov., a di-n-butyl phthalate-degrading bacterium isolated from activated sludge.</title>
        <authorList>
            <person name="Jin D."/>
            <person name="Kong X."/>
            <person name="Jia M."/>
            <person name="Yu X."/>
            <person name="Wang X."/>
            <person name="Zhuang X."/>
            <person name="Deng Y."/>
            <person name="Bai Z."/>
        </authorList>
    </citation>
    <scope>NUCLEOTIDE SEQUENCE [LARGE SCALE GENOMIC DNA]</scope>
    <source>
        <strain evidence="2 3">QH-11</strain>
    </source>
</reference>
<dbReference type="Gene3D" id="3.30.70.2970">
    <property type="entry name" value="Protein of unknown function (DUF541), domain 2"/>
    <property type="match status" value="1"/>
</dbReference>
<dbReference type="InterPro" id="IPR007497">
    <property type="entry name" value="SIMPL/DUF541"/>
</dbReference>
<dbReference type="Pfam" id="PF04402">
    <property type="entry name" value="SIMPL"/>
    <property type="match status" value="1"/>
</dbReference>